<keyword evidence="2" id="KW-1185">Reference proteome</keyword>
<sequence length="180" mass="19267">MTRHVALLYSIVLGPGRRVIMAELRALAAELGFAAPQTLLASGNLILDAETEDPREVEARLEPGFAARFGKAIPIIVRRGDAWPRLVAGCPFPEAAASMPSCVAVRVMRVPLAGGAETAFDRYRVPGEELRVVDGDLWGLFPHGQGNSKLAAALTPARTGGVGTFRNWNTVRKVDALLRG</sequence>
<proteinExistence type="predicted"/>
<dbReference type="Proteomes" id="UP000549457">
    <property type="component" value="Unassembled WGS sequence"/>
</dbReference>
<dbReference type="Gene3D" id="3.30.70.1280">
    <property type="entry name" value="SP0830-like domains"/>
    <property type="match status" value="1"/>
</dbReference>
<dbReference type="PIRSF" id="PIRSF008502">
    <property type="entry name" value="UCP008502"/>
    <property type="match status" value="1"/>
</dbReference>
<dbReference type="SUPFAM" id="SSF160379">
    <property type="entry name" value="SP0830-like"/>
    <property type="match status" value="1"/>
</dbReference>
<name>A0A840SR43_9RHOB</name>
<reference evidence="1 2" key="1">
    <citation type="submission" date="2020-08" db="EMBL/GenBank/DDBJ databases">
        <title>Genomic Encyclopedia of Type Strains, Phase IV (KMG-IV): sequencing the most valuable type-strain genomes for metagenomic binning, comparative biology and taxonomic classification.</title>
        <authorList>
            <person name="Goeker M."/>
        </authorList>
    </citation>
    <scope>NUCLEOTIDE SEQUENCE [LARGE SCALE GENOMIC DNA]</scope>
    <source>
        <strain evidence="1 2">DSM 101730</strain>
    </source>
</reference>
<dbReference type="InterPro" id="IPR012545">
    <property type="entry name" value="DUF1697"/>
</dbReference>
<dbReference type="PANTHER" id="PTHR36439:SF1">
    <property type="entry name" value="DUF1697 DOMAIN-CONTAINING PROTEIN"/>
    <property type="match status" value="1"/>
</dbReference>
<evidence type="ECO:0000313" key="1">
    <source>
        <dbReference type="EMBL" id="MBB5222968.1"/>
    </source>
</evidence>
<evidence type="ECO:0000313" key="2">
    <source>
        <dbReference type="Proteomes" id="UP000549457"/>
    </source>
</evidence>
<dbReference type="EMBL" id="JACHFM010000003">
    <property type="protein sequence ID" value="MBB5222968.1"/>
    <property type="molecule type" value="Genomic_DNA"/>
</dbReference>
<gene>
    <name evidence="1" type="ORF">HNP73_002915</name>
</gene>
<dbReference type="RefSeq" id="WP_184151023.1">
    <property type="nucleotide sequence ID" value="NZ_JACHFM010000003.1"/>
</dbReference>
<dbReference type="PANTHER" id="PTHR36439">
    <property type="entry name" value="BLL4334 PROTEIN"/>
    <property type="match status" value="1"/>
</dbReference>
<accession>A0A840SR43</accession>
<organism evidence="1 2">
    <name type="scientific">Amaricoccus macauensis</name>
    <dbReference type="NCBI Taxonomy" id="57001"/>
    <lineage>
        <taxon>Bacteria</taxon>
        <taxon>Pseudomonadati</taxon>
        <taxon>Pseudomonadota</taxon>
        <taxon>Alphaproteobacteria</taxon>
        <taxon>Rhodobacterales</taxon>
        <taxon>Paracoccaceae</taxon>
        <taxon>Amaricoccus</taxon>
    </lineage>
</organism>
<comment type="caution">
    <text evidence="1">The sequence shown here is derived from an EMBL/GenBank/DDBJ whole genome shotgun (WGS) entry which is preliminary data.</text>
</comment>
<protein>
    <submittedName>
        <fullName evidence="1">Uncharacterized protein (DUF1697 family)</fullName>
    </submittedName>
</protein>
<dbReference type="Pfam" id="PF08002">
    <property type="entry name" value="DUF1697"/>
    <property type="match status" value="1"/>
</dbReference>
<dbReference type="AlphaFoldDB" id="A0A840SR43"/>